<evidence type="ECO:0000313" key="3">
    <source>
        <dbReference type="EMBL" id="UNV87537.1"/>
    </source>
</evidence>
<dbReference type="AlphaFoldDB" id="A0A0C1EG22"/>
<evidence type="ECO:0000313" key="5">
    <source>
        <dbReference type="Proteomes" id="UP000829504"/>
    </source>
</evidence>
<dbReference type="InterPro" id="IPR058087">
    <property type="entry name" value="XAC2610_dom"/>
</dbReference>
<feature type="chain" id="PRO_5002131564" evidence="1">
    <location>
        <begin position="22"/>
        <end position="200"/>
    </location>
</feature>
<evidence type="ECO:0000313" key="4">
    <source>
        <dbReference type="Proteomes" id="UP000031390"/>
    </source>
</evidence>
<sequence length="200" mass="22569">MILKKFLLLAVSGTAMLPAYSKGYISYDESFKSNGMDIRFSSNQCNAFLEKLYECKNTSIKILPIKQTLKLHTAWINLDYAVYNGKLDDKYADDKYSIVFSDINGDGVNDLIIQTGKKGAYGGPSYNIYLYRKGKFIYNRPLSQLTIGTNSLFRVNGNILTVGKTSGCCEYNKFTYKLHNDAVKLVRKETEVCESSSEKC</sequence>
<gene>
    <name evidence="2" type="ORF">MCC93_06150</name>
    <name evidence="3" type="ORF">MON37_00885</name>
</gene>
<dbReference type="NCBIfam" id="NF047539">
    <property type="entry name" value="XAC2610_fam"/>
    <property type="match status" value="1"/>
</dbReference>
<reference evidence="3 5" key="2">
    <citation type="submission" date="2022-03" db="EMBL/GenBank/DDBJ databases">
        <title>Genome sequencing of Morococcus cerebrosus.</title>
        <authorList>
            <person name="Baek M.-G."/>
            <person name="Yi H."/>
        </authorList>
    </citation>
    <scope>NUCLEOTIDE SEQUENCE [LARGE SCALE GENOMIC DNA]</scope>
    <source>
        <strain evidence="3 5">CIP 81.93</strain>
    </source>
</reference>
<dbReference type="Proteomes" id="UP000829504">
    <property type="component" value="Chromosome"/>
</dbReference>
<dbReference type="EMBL" id="JUFZ01000024">
    <property type="protein sequence ID" value="KIC11054.1"/>
    <property type="molecule type" value="Genomic_DNA"/>
</dbReference>
<evidence type="ECO:0000313" key="2">
    <source>
        <dbReference type="EMBL" id="KIC11054.1"/>
    </source>
</evidence>
<evidence type="ECO:0000256" key="1">
    <source>
        <dbReference type="SAM" id="SignalP"/>
    </source>
</evidence>
<dbReference type="EMBL" id="CP094242">
    <property type="protein sequence ID" value="UNV87537.1"/>
    <property type="molecule type" value="Genomic_DNA"/>
</dbReference>
<name>A0A0C1EG22_9NEIS</name>
<protein>
    <submittedName>
        <fullName evidence="3">FG-GAP repeat protein</fullName>
    </submittedName>
</protein>
<organism evidence="2 4">
    <name type="scientific">Morococcus cerebrosus</name>
    <dbReference type="NCBI Taxonomy" id="1056807"/>
    <lineage>
        <taxon>Bacteria</taxon>
        <taxon>Pseudomonadati</taxon>
        <taxon>Pseudomonadota</taxon>
        <taxon>Betaproteobacteria</taxon>
        <taxon>Neisseriales</taxon>
        <taxon>Neisseriaceae</taxon>
        <taxon>Morococcus</taxon>
    </lineage>
</organism>
<keyword evidence="1" id="KW-0732">Signal</keyword>
<proteinExistence type="predicted"/>
<dbReference type="SUPFAM" id="SSF69318">
    <property type="entry name" value="Integrin alpha N-terminal domain"/>
    <property type="match status" value="1"/>
</dbReference>
<keyword evidence="5" id="KW-1185">Reference proteome</keyword>
<dbReference type="Proteomes" id="UP000031390">
    <property type="component" value="Unassembled WGS sequence"/>
</dbReference>
<reference evidence="2 4" key="1">
    <citation type="submission" date="2014-12" db="EMBL/GenBank/DDBJ databases">
        <title>Genome sequence of Morococcus cerebrosus.</title>
        <authorList>
            <person name="Shin S.-K."/>
            <person name="Yi H."/>
        </authorList>
    </citation>
    <scope>NUCLEOTIDE SEQUENCE [LARGE SCALE GENOMIC DNA]</scope>
    <source>
        <strain evidence="2 4">CIP 81.93</strain>
    </source>
</reference>
<dbReference type="InterPro" id="IPR028994">
    <property type="entry name" value="Integrin_alpha_N"/>
</dbReference>
<accession>A0A0C1EG22</accession>
<dbReference type="RefSeq" id="WP_052242812.1">
    <property type="nucleotide sequence ID" value="NZ_CP094242.1"/>
</dbReference>
<feature type="signal peptide" evidence="1">
    <location>
        <begin position="1"/>
        <end position="21"/>
    </location>
</feature>